<feature type="chain" id="PRO_5043485677" description="Immunoglobulin V-set domain-containing protein" evidence="2">
    <location>
        <begin position="20"/>
        <end position="287"/>
    </location>
</feature>
<evidence type="ECO:0000256" key="2">
    <source>
        <dbReference type="SAM" id="SignalP"/>
    </source>
</evidence>
<dbReference type="InterPro" id="IPR013783">
    <property type="entry name" value="Ig-like_fold"/>
</dbReference>
<dbReference type="SUPFAM" id="SSF48726">
    <property type="entry name" value="Immunoglobulin"/>
    <property type="match status" value="1"/>
</dbReference>
<evidence type="ECO:0000256" key="1">
    <source>
        <dbReference type="SAM" id="MobiDB-lite"/>
    </source>
</evidence>
<proteinExistence type="predicted"/>
<dbReference type="EMBL" id="JAHHUM010001443">
    <property type="protein sequence ID" value="KAK5612371.1"/>
    <property type="molecule type" value="Genomic_DNA"/>
</dbReference>
<comment type="caution">
    <text evidence="3">The sequence shown here is derived from an EMBL/GenBank/DDBJ whole genome shotgun (WGS) entry which is preliminary data.</text>
</comment>
<keyword evidence="2" id="KW-0732">Signal</keyword>
<evidence type="ECO:0000313" key="4">
    <source>
        <dbReference type="Proteomes" id="UP001311232"/>
    </source>
</evidence>
<name>A0AAV9RTK1_9TELE</name>
<gene>
    <name evidence="3" type="ORF">CRENBAI_006988</name>
</gene>
<protein>
    <recommendedName>
        <fullName evidence="5">Immunoglobulin V-set domain-containing protein</fullName>
    </recommendedName>
</protein>
<evidence type="ECO:0000313" key="3">
    <source>
        <dbReference type="EMBL" id="KAK5612371.1"/>
    </source>
</evidence>
<dbReference type="InterPro" id="IPR036179">
    <property type="entry name" value="Ig-like_dom_sf"/>
</dbReference>
<evidence type="ECO:0008006" key="5">
    <source>
        <dbReference type="Google" id="ProtNLM"/>
    </source>
</evidence>
<feature type="region of interest" description="Disordered" evidence="1">
    <location>
        <begin position="263"/>
        <end position="287"/>
    </location>
</feature>
<accession>A0AAV9RTK1</accession>
<sequence length="287" mass="31390">MSVTNMICFLLLSPPEVLYEMLNGAEVPESQDGRFSGRVQCDRDALREGRLRLHLSRLRTEDSGSYRCDLVAGYNQMLRRWELKASVNFVLNVTKTSHGDSSVSLTTPKPGHIQTLDLTKDSDELVDILGKRDVESGSTGPEINEVVSYLRGPSHEDNRKRFKEFIAVDNNCRWSSGSSPEGKRIRLLVSRQGKFSESLLVELTGSVTGISGRVACFTTEVGQAMIRCASAAALIILSLGGILSAVEKGAVGGWTDRRAESSTLHGQQGCVGRTQSGDIQPDVWQES</sequence>
<keyword evidence="4" id="KW-1185">Reference proteome</keyword>
<reference evidence="3 4" key="1">
    <citation type="submission" date="2021-06" db="EMBL/GenBank/DDBJ databases">
        <authorList>
            <person name="Palmer J.M."/>
        </authorList>
    </citation>
    <scope>NUCLEOTIDE SEQUENCE [LARGE SCALE GENOMIC DNA]</scope>
    <source>
        <strain evidence="3 4">MEX-2019</strain>
        <tissue evidence="3">Muscle</tissue>
    </source>
</reference>
<dbReference type="AlphaFoldDB" id="A0AAV9RTK1"/>
<dbReference type="Gene3D" id="2.60.40.10">
    <property type="entry name" value="Immunoglobulins"/>
    <property type="match status" value="1"/>
</dbReference>
<organism evidence="3 4">
    <name type="scientific">Crenichthys baileyi</name>
    <name type="common">White River springfish</name>
    <dbReference type="NCBI Taxonomy" id="28760"/>
    <lineage>
        <taxon>Eukaryota</taxon>
        <taxon>Metazoa</taxon>
        <taxon>Chordata</taxon>
        <taxon>Craniata</taxon>
        <taxon>Vertebrata</taxon>
        <taxon>Euteleostomi</taxon>
        <taxon>Actinopterygii</taxon>
        <taxon>Neopterygii</taxon>
        <taxon>Teleostei</taxon>
        <taxon>Neoteleostei</taxon>
        <taxon>Acanthomorphata</taxon>
        <taxon>Ovalentaria</taxon>
        <taxon>Atherinomorphae</taxon>
        <taxon>Cyprinodontiformes</taxon>
        <taxon>Goodeidae</taxon>
        <taxon>Crenichthys</taxon>
    </lineage>
</organism>
<dbReference type="Proteomes" id="UP001311232">
    <property type="component" value="Unassembled WGS sequence"/>
</dbReference>
<feature type="signal peptide" evidence="2">
    <location>
        <begin position="1"/>
        <end position="19"/>
    </location>
</feature>